<feature type="domain" description="N-acetyltransferase" evidence="1">
    <location>
        <begin position="80"/>
        <end position="245"/>
    </location>
</feature>
<evidence type="ECO:0000313" key="3">
    <source>
        <dbReference type="Proteomes" id="UP000298390"/>
    </source>
</evidence>
<dbReference type="PROSITE" id="PS51186">
    <property type="entry name" value="GNAT"/>
    <property type="match status" value="1"/>
</dbReference>
<dbReference type="InterPro" id="IPR000182">
    <property type="entry name" value="GNAT_dom"/>
</dbReference>
<dbReference type="Proteomes" id="UP000298390">
    <property type="component" value="Unassembled WGS sequence"/>
</dbReference>
<gene>
    <name evidence="2" type="ORF">EVJ58_g8015</name>
</gene>
<dbReference type="EMBL" id="SEKV01000559">
    <property type="protein sequence ID" value="TFY55806.1"/>
    <property type="molecule type" value="Genomic_DNA"/>
</dbReference>
<evidence type="ECO:0000259" key="1">
    <source>
        <dbReference type="PROSITE" id="PS51186"/>
    </source>
</evidence>
<comment type="caution">
    <text evidence="2">The sequence shown here is derived from an EMBL/GenBank/DDBJ whole genome shotgun (WGS) entry which is preliminary data.</text>
</comment>
<name>A0A4Y9Y062_9APHY</name>
<reference evidence="2 3" key="1">
    <citation type="submission" date="2019-01" db="EMBL/GenBank/DDBJ databases">
        <title>Genome sequencing of the rare red list fungi Fomitopsis rosea.</title>
        <authorList>
            <person name="Buettner E."/>
            <person name="Kellner H."/>
        </authorList>
    </citation>
    <scope>NUCLEOTIDE SEQUENCE [LARGE SCALE GENOMIC DNA]</scope>
    <source>
        <strain evidence="2 3">DSM 105464</strain>
    </source>
</reference>
<dbReference type="STRING" id="34475.A0A4Y9Y062"/>
<evidence type="ECO:0000313" key="2">
    <source>
        <dbReference type="EMBL" id="TFY55806.1"/>
    </source>
</evidence>
<accession>A0A4Y9Y062</accession>
<dbReference type="SUPFAM" id="SSF55729">
    <property type="entry name" value="Acyl-CoA N-acyltransferases (Nat)"/>
    <property type="match status" value="1"/>
</dbReference>
<organism evidence="2 3">
    <name type="scientific">Rhodofomes roseus</name>
    <dbReference type="NCBI Taxonomy" id="34475"/>
    <lineage>
        <taxon>Eukaryota</taxon>
        <taxon>Fungi</taxon>
        <taxon>Dikarya</taxon>
        <taxon>Basidiomycota</taxon>
        <taxon>Agaricomycotina</taxon>
        <taxon>Agaricomycetes</taxon>
        <taxon>Polyporales</taxon>
        <taxon>Rhodofomes</taxon>
    </lineage>
</organism>
<sequence>MLQIMQEQAGLTTFPDAKGAPERELLSEPQRHFNGLGRLRITIYRVGFQVQRDLRNQFEPWLRYYKAKIETTDGRQVAQLTYRVVNGNYVEDFQEDLQMSEYGGQELEEIFTLLYEKDGRLRDQWIAGEDAGTKIFGPEISAKATKVAVLACVDKDPRGDFLMVHEEFRRNKIGQWALHALFQLLRDEGVKVVLTRPSVPRLESSYKDTYVEGLLVRRNLAFTRKAGFRRVGASPVFAYMPVDPEHPSRQLPADRDAVSFLYT</sequence>
<dbReference type="GO" id="GO:0016747">
    <property type="term" value="F:acyltransferase activity, transferring groups other than amino-acyl groups"/>
    <property type="evidence" value="ECO:0007669"/>
    <property type="project" value="InterPro"/>
</dbReference>
<dbReference type="Gene3D" id="3.40.630.30">
    <property type="match status" value="1"/>
</dbReference>
<protein>
    <recommendedName>
        <fullName evidence="1">N-acetyltransferase domain-containing protein</fullName>
    </recommendedName>
</protein>
<dbReference type="AlphaFoldDB" id="A0A4Y9Y062"/>
<dbReference type="InterPro" id="IPR016181">
    <property type="entry name" value="Acyl_CoA_acyltransferase"/>
</dbReference>
<proteinExistence type="predicted"/>